<evidence type="ECO:0000313" key="3">
    <source>
        <dbReference type="Proteomes" id="UP000284403"/>
    </source>
</evidence>
<evidence type="ECO:0000313" key="2">
    <source>
        <dbReference type="EMBL" id="RNF21157.1"/>
    </source>
</evidence>
<accession>A0A422PUH6</accession>
<feature type="compositionally biased region" description="Low complexity" evidence="1">
    <location>
        <begin position="361"/>
        <end position="382"/>
    </location>
</feature>
<dbReference type="OrthoDB" id="244941at2759"/>
<dbReference type="EMBL" id="MKKU01000163">
    <property type="protein sequence ID" value="RNF21157.1"/>
    <property type="molecule type" value="Genomic_DNA"/>
</dbReference>
<keyword evidence="3" id="KW-1185">Reference proteome</keyword>
<feature type="region of interest" description="Disordered" evidence="1">
    <location>
        <begin position="743"/>
        <end position="797"/>
    </location>
</feature>
<feature type="compositionally biased region" description="Low complexity" evidence="1">
    <location>
        <begin position="780"/>
        <end position="792"/>
    </location>
</feature>
<dbReference type="Proteomes" id="UP000284403">
    <property type="component" value="Unassembled WGS sequence"/>
</dbReference>
<evidence type="ECO:0000256" key="1">
    <source>
        <dbReference type="SAM" id="MobiDB-lite"/>
    </source>
</evidence>
<feature type="region of interest" description="Disordered" evidence="1">
    <location>
        <begin position="253"/>
        <end position="382"/>
    </location>
</feature>
<organism evidence="2 3">
    <name type="scientific">Trypanosoma conorhini</name>
    <dbReference type="NCBI Taxonomy" id="83891"/>
    <lineage>
        <taxon>Eukaryota</taxon>
        <taxon>Discoba</taxon>
        <taxon>Euglenozoa</taxon>
        <taxon>Kinetoplastea</taxon>
        <taxon>Metakinetoplastina</taxon>
        <taxon>Trypanosomatida</taxon>
        <taxon>Trypanosomatidae</taxon>
        <taxon>Trypanosoma</taxon>
    </lineage>
</organism>
<name>A0A422PUH6_9TRYP</name>
<feature type="compositionally biased region" description="Low complexity" evidence="1">
    <location>
        <begin position="761"/>
        <end position="773"/>
    </location>
</feature>
<feature type="compositionally biased region" description="Low complexity" evidence="1">
    <location>
        <begin position="327"/>
        <end position="342"/>
    </location>
</feature>
<dbReference type="AlphaFoldDB" id="A0A422PUH6"/>
<sequence length="863" mass="93405">MTSSTAEVRSTWRGVRFFVSADVLLTFGSVKMSELVGMPGQPQRRIAVIDGKATPVTSYPAASFFLRTLKATGNSVIVVAPWKPEKTASLLRLFGWRDAVGEVRALFPEPGQEVFRLSCLDCTLEEHHLAVVLTTSRAAWHTALWSQIVEVTHEVSCPSRSLALLRALSSCLRIAECRVRFPATAVSSCVALCRARLFSQYRFCLSPEVTDQSTTAMLINAHGGYLVTSYADATHYVIGERDDALPCAPQRTELSRRGAARGASPASASSSASSPSVVELVGDERDSDGSWSSGSNEEANDAEAWEDDDSNDHNSGDNIQALDDAKPASVAAAQATVSAGVSPDPANSLPALPRVNGRQGAEAADAPAVAATPTPSTTTTTTTTAAAAASTVTVQWLQDCIDGLLVYPHQVAHSSNDSSQWNISTLLIAALIPPPDVEPVSLSRLNEIAESLGFRPLQLTQTEGEVNLATVLEKQWGAMLDVKMRGEELLLQQPAIPPNEGGLEMERHLAFIADKFSDAWCTAIRNSQRSKMTESGTQTAAVLTATSETNTDAVLVNAEEATVDAPAQGRTFLMRALGPAEWAKEVDASQEAHKGLQVAEQSVSLDPLTALTRLNEPPTGYDTSPETKEVSASEEEEMPTALALRGSETEAAAAVVDSSTKPLSDEREFVMCFIPTELLGDEQKALDVDLLLRQPPFRNYPMKLTVDKRGIHCLFVTTFDAKRFHQEGYAEVRNRFLPILPEYGDESRSATDTRKRRRSRSPVSKRSTSSSSRGTRKDSSSYIRSSQSHRGSAGVETYADGVGSTELSKSDLELLGEIGTTVEFALQHVDVLERYAVNDLADPVFRKQQHQLLRVIDKLKKVR</sequence>
<feature type="region of interest" description="Disordered" evidence="1">
    <location>
        <begin position="613"/>
        <end position="635"/>
    </location>
</feature>
<proteinExistence type="predicted"/>
<dbReference type="RefSeq" id="XP_029229443.1">
    <property type="nucleotide sequence ID" value="XM_029370518.1"/>
</dbReference>
<dbReference type="GeneID" id="40317211"/>
<dbReference type="InterPro" id="IPR036420">
    <property type="entry name" value="BRCT_dom_sf"/>
</dbReference>
<gene>
    <name evidence="2" type="ORF">Tco025E_03600</name>
</gene>
<dbReference type="SUPFAM" id="SSF52113">
    <property type="entry name" value="BRCT domain"/>
    <property type="match status" value="1"/>
</dbReference>
<feature type="compositionally biased region" description="Low complexity" evidence="1">
    <location>
        <begin position="260"/>
        <end position="276"/>
    </location>
</feature>
<feature type="compositionally biased region" description="Acidic residues" evidence="1">
    <location>
        <begin position="298"/>
        <end position="310"/>
    </location>
</feature>
<reference evidence="2 3" key="1">
    <citation type="journal article" date="2018" name="BMC Genomics">
        <title>Genomic comparison of Trypanosoma conorhini and Trypanosoma rangeli to Trypanosoma cruzi strains of high and low virulence.</title>
        <authorList>
            <person name="Bradwell K.R."/>
            <person name="Koparde V.N."/>
            <person name="Matveyev A.V."/>
            <person name="Serrano M.G."/>
            <person name="Alves J.M."/>
            <person name="Parikh H."/>
            <person name="Huang B."/>
            <person name="Lee V."/>
            <person name="Espinosa-Alvarez O."/>
            <person name="Ortiz P.A."/>
            <person name="Costa-Martins A.G."/>
            <person name="Teixeira M.M."/>
            <person name="Buck G.A."/>
        </authorList>
    </citation>
    <scope>NUCLEOTIDE SEQUENCE [LARGE SCALE GENOMIC DNA]</scope>
    <source>
        <strain evidence="2 3">025E</strain>
    </source>
</reference>
<protein>
    <submittedName>
        <fullName evidence="2">Repressor activator protein 1</fullName>
    </submittedName>
</protein>
<comment type="caution">
    <text evidence="2">The sequence shown here is derived from an EMBL/GenBank/DDBJ whole genome shotgun (WGS) entry which is preliminary data.</text>
</comment>